<feature type="transmembrane region" description="Helical" evidence="6">
    <location>
        <begin position="206"/>
        <end position="228"/>
    </location>
</feature>
<dbReference type="GO" id="GO:0005886">
    <property type="term" value="C:plasma membrane"/>
    <property type="evidence" value="ECO:0007669"/>
    <property type="project" value="UniProtKB-SubCell"/>
</dbReference>
<dbReference type="STRING" id="1469948.GCA_000732725_02571"/>
<dbReference type="EMBL" id="SLUO01000001">
    <property type="protein sequence ID" value="TCL61101.1"/>
    <property type="molecule type" value="Genomic_DNA"/>
</dbReference>
<feature type="transmembrane region" description="Helical" evidence="6">
    <location>
        <begin position="107"/>
        <end position="125"/>
    </location>
</feature>
<dbReference type="Pfam" id="PF01925">
    <property type="entry name" value="TauE"/>
    <property type="match status" value="1"/>
</dbReference>
<keyword evidence="8" id="KW-1185">Reference proteome</keyword>
<feature type="transmembrane region" description="Helical" evidence="6">
    <location>
        <begin position="240"/>
        <end position="259"/>
    </location>
</feature>
<dbReference type="Proteomes" id="UP000295718">
    <property type="component" value="Unassembled WGS sequence"/>
</dbReference>
<keyword evidence="5 6" id="KW-0472">Membrane</keyword>
<comment type="caution">
    <text evidence="7">The sequence shown here is derived from an EMBL/GenBank/DDBJ whole genome shotgun (WGS) entry which is preliminary data.</text>
</comment>
<dbReference type="OrthoDB" id="3181470at2"/>
<evidence type="ECO:0000256" key="3">
    <source>
        <dbReference type="ARBA" id="ARBA00022692"/>
    </source>
</evidence>
<name>A0A4R1R6B2_9FIRM</name>
<evidence type="ECO:0000256" key="2">
    <source>
        <dbReference type="ARBA" id="ARBA00009142"/>
    </source>
</evidence>
<evidence type="ECO:0000313" key="7">
    <source>
        <dbReference type="EMBL" id="TCL61101.1"/>
    </source>
</evidence>
<feature type="transmembrane region" description="Helical" evidence="6">
    <location>
        <begin position="137"/>
        <end position="157"/>
    </location>
</feature>
<comment type="subcellular location">
    <subcellularLocation>
        <location evidence="6">Cell membrane</location>
        <topology evidence="6">Multi-pass membrane protein</topology>
    </subcellularLocation>
    <subcellularLocation>
        <location evidence="1">Membrane</location>
        <topology evidence="1">Multi-pass membrane protein</topology>
    </subcellularLocation>
</comment>
<evidence type="ECO:0000256" key="1">
    <source>
        <dbReference type="ARBA" id="ARBA00004141"/>
    </source>
</evidence>
<organism evidence="7 8">
    <name type="scientific">Kineothrix alysoides</name>
    <dbReference type="NCBI Taxonomy" id="1469948"/>
    <lineage>
        <taxon>Bacteria</taxon>
        <taxon>Bacillati</taxon>
        <taxon>Bacillota</taxon>
        <taxon>Clostridia</taxon>
        <taxon>Lachnospirales</taxon>
        <taxon>Lachnospiraceae</taxon>
        <taxon>Kineothrix</taxon>
    </lineage>
</organism>
<keyword evidence="4 6" id="KW-1133">Transmembrane helix</keyword>
<dbReference type="RefSeq" id="WP_031391250.1">
    <property type="nucleotide sequence ID" value="NZ_JPNB01000002.1"/>
</dbReference>
<feature type="transmembrane region" description="Helical" evidence="6">
    <location>
        <begin position="71"/>
        <end position="87"/>
    </location>
</feature>
<dbReference type="AlphaFoldDB" id="A0A4R1R6B2"/>
<feature type="transmembrane region" description="Helical" evidence="6">
    <location>
        <begin position="40"/>
        <end position="59"/>
    </location>
</feature>
<sequence length="260" mass="27586">MYFLFFVISFSASVIGAVCGIGGGVIIKPVLDAAGLMEVGAVSFLSGCTVLSMSFVSVVRSLGTRDKVIEWRCGTALAAGAAIGGAGGKEVFQYAYSHFADSSQVGAVQSGVLLLVTALTFIYTLNKHRVRTYHIRSLFLCAVTGLALGLMSAFLGIGGGPINLMVLSFCFSMTTKQAAANSLYIILFSQFTSLIHTLATNTVPEFPVSILGFMIMGGVLGALAGGRINERILDRHVNKLFMVLMAVIMGINIYNIHMFL</sequence>
<dbReference type="PANTHER" id="PTHR43701">
    <property type="entry name" value="MEMBRANE TRANSPORTER PROTEIN MJ0441-RELATED"/>
    <property type="match status" value="1"/>
</dbReference>
<comment type="similarity">
    <text evidence="2 6">Belongs to the 4-toluene sulfonate uptake permease (TSUP) (TC 2.A.102) family.</text>
</comment>
<gene>
    <name evidence="7" type="ORF">EDD76_101198</name>
</gene>
<evidence type="ECO:0000313" key="8">
    <source>
        <dbReference type="Proteomes" id="UP000295718"/>
    </source>
</evidence>
<proteinExistence type="inferred from homology"/>
<keyword evidence="3 6" id="KW-0812">Transmembrane</keyword>
<keyword evidence="6" id="KW-1003">Cell membrane</keyword>
<dbReference type="InterPro" id="IPR002781">
    <property type="entry name" value="TM_pro_TauE-like"/>
</dbReference>
<accession>A0A4R1R6B2</accession>
<evidence type="ECO:0000256" key="6">
    <source>
        <dbReference type="RuleBase" id="RU363041"/>
    </source>
</evidence>
<evidence type="ECO:0000256" key="4">
    <source>
        <dbReference type="ARBA" id="ARBA00022989"/>
    </source>
</evidence>
<dbReference type="InterPro" id="IPR051598">
    <property type="entry name" value="TSUP/Inactive_protease-like"/>
</dbReference>
<reference evidence="7 8" key="1">
    <citation type="submission" date="2019-03" db="EMBL/GenBank/DDBJ databases">
        <title>Genomic Encyclopedia of Type Strains, Phase IV (KMG-IV): sequencing the most valuable type-strain genomes for metagenomic binning, comparative biology and taxonomic classification.</title>
        <authorList>
            <person name="Goeker M."/>
        </authorList>
    </citation>
    <scope>NUCLEOTIDE SEQUENCE [LARGE SCALE GENOMIC DNA]</scope>
    <source>
        <strain evidence="7 8">DSM 100556</strain>
    </source>
</reference>
<evidence type="ECO:0000256" key="5">
    <source>
        <dbReference type="ARBA" id="ARBA00023136"/>
    </source>
</evidence>
<protein>
    <recommendedName>
        <fullName evidence="6">Probable membrane transporter protein</fullName>
    </recommendedName>
</protein>
<dbReference type="PANTHER" id="PTHR43701:SF2">
    <property type="entry name" value="MEMBRANE TRANSPORTER PROTEIN YJNA-RELATED"/>
    <property type="match status" value="1"/>
</dbReference>